<feature type="compositionally biased region" description="Acidic residues" evidence="1">
    <location>
        <begin position="508"/>
        <end position="519"/>
    </location>
</feature>
<dbReference type="EMBL" id="MU251254">
    <property type="protein sequence ID" value="KAG9254365.1"/>
    <property type="molecule type" value="Genomic_DNA"/>
</dbReference>
<evidence type="ECO:0000256" key="1">
    <source>
        <dbReference type="SAM" id="MobiDB-lite"/>
    </source>
</evidence>
<dbReference type="RefSeq" id="XP_046118289.1">
    <property type="nucleotide sequence ID" value="XM_046265010.1"/>
</dbReference>
<proteinExistence type="predicted"/>
<comment type="caution">
    <text evidence="2">The sequence shown here is derived from an EMBL/GenBank/DDBJ whole genome shotgun (WGS) entry which is preliminary data.</text>
</comment>
<gene>
    <name evidence="2" type="ORF">F5Z01DRAFT_674111</name>
</gene>
<keyword evidence="3" id="KW-1185">Reference proteome</keyword>
<evidence type="ECO:0000313" key="3">
    <source>
        <dbReference type="Proteomes" id="UP000887229"/>
    </source>
</evidence>
<protein>
    <submittedName>
        <fullName evidence="2">Uncharacterized protein</fullName>
    </submittedName>
</protein>
<dbReference type="GeneID" id="70295913"/>
<dbReference type="Proteomes" id="UP000887229">
    <property type="component" value="Unassembled WGS sequence"/>
</dbReference>
<dbReference type="OrthoDB" id="4814848at2759"/>
<organism evidence="2 3">
    <name type="scientific">Emericellopsis atlantica</name>
    <dbReference type="NCBI Taxonomy" id="2614577"/>
    <lineage>
        <taxon>Eukaryota</taxon>
        <taxon>Fungi</taxon>
        <taxon>Dikarya</taxon>
        <taxon>Ascomycota</taxon>
        <taxon>Pezizomycotina</taxon>
        <taxon>Sordariomycetes</taxon>
        <taxon>Hypocreomycetidae</taxon>
        <taxon>Hypocreales</taxon>
        <taxon>Bionectriaceae</taxon>
        <taxon>Emericellopsis</taxon>
    </lineage>
</organism>
<reference evidence="2" key="1">
    <citation type="journal article" date="2021" name="IMA Fungus">
        <title>Genomic characterization of three marine fungi, including Emericellopsis atlantica sp. nov. with signatures of a generalist lifestyle and marine biomass degradation.</title>
        <authorList>
            <person name="Hagestad O.C."/>
            <person name="Hou L."/>
            <person name="Andersen J.H."/>
            <person name="Hansen E.H."/>
            <person name="Altermark B."/>
            <person name="Li C."/>
            <person name="Kuhnert E."/>
            <person name="Cox R.J."/>
            <person name="Crous P.W."/>
            <person name="Spatafora J.W."/>
            <person name="Lail K."/>
            <person name="Amirebrahimi M."/>
            <person name="Lipzen A."/>
            <person name="Pangilinan J."/>
            <person name="Andreopoulos W."/>
            <person name="Hayes R.D."/>
            <person name="Ng V."/>
            <person name="Grigoriev I.V."/>
            <person name="Jackson S.A."/>
            <person name="Sutton T.D.S."/>
            <person name="Dobson A.D.W."/>
            <person name="Rama T."/>
        </authorList>
    </citation>
    <scope>NUCLEOTIDE SEQUENCE</scope>
    <source>
        <strain evidence="2">TS7</strain>
    </source>
</reference>
<feature type="region of interest" description="Disordered" evidence="1">
    <location>
        <begin position="1"/>
        <end position="21"/>
    </location>
</feature>
<feature type="region of interest" description="Disordered" evidence="1">
    <location>
        <begin position="176"/>
        <end position="230"/>
    </location>
</feature>
<accession>A0A9P7ZLS5</accession>
<feature type="region of interest" description="Disordered" evidence="1">
    <location>
        <begin position="488"/>
        <end position="519"/>
    </location>
</feature>
<sequence>MDNHRQPYDDGSQQVNNPSFDDDIEFFQQVDDWSSLGSFDFSAPPDFPTWLEDLKKEMAQDSDLDNVAFMEPLITFDAPNQTLHPENFAPKEIRFPIDDPAWWESDNACRDGQGPPTLDSHHVNETQPQQFPGPWTYTDPQMECLEANRLFIINQYCLGQGEHFPQGHEATTTIADALPPCDQDNQRSTCYSPSTVGGESMNPPSGPPSDTPSAGPSRRPKRKASFDLNEVPQAINRLKKPKIYHGHKDPKSDTLLQHINAGVVPNPCPVTFESPADFNANLARLQEMYWKRTQECSFPCGALDDDRNADKTFPQSEEDYIHYVGLIKNAILDWTRYIEWMQCVPRETKQKRSAELVAKIEAHEALKKKPNSGIPTTANALETPDLIPPDDIVLPRLDEQHKHLLGRGCNALVAECLSWQLVQAAESHVSFERRIIAVAYVLRISKQVLKSVMTLGDGWIRRVANNPMAELNQKIDNQRCNLKKGRDFAQAAKHRANNGKGKGKAEALGEDEYEEEEEL</sequence>
<feature type="compositionally biased region" description="Polar residues" evidence="1">
    <location>
        <begin position="186"/>
        <end position="197"/>
    </location>
</feature>
<evidence type="ECO:0000313" key="2">
    <source>
        <dbReference type="EMBL" id="KAG9254365.1"/>
    </source>
</evidence>
<dbReference type="AlphaFoldDB" id="A0A9P7ZLS5"/>
<name>A0A9P7ZLS5_9HYPO</name>